<keyword evidence="2" id="KW-1185">Reference proteome</keyword>
<gene>
    <name evidence="1" type="ORF">SLEP1_g36838</name>
</gene>
<evidence type="ECO:0000313" key="1">
    <source>
        <dbReference type="EMBL" id="GKV27701.1"/>
    </source>
</evidence>
<dbReference type="Proteomes" id="UP001054252">
    <property type="component" value="Unassembled WGS sequence"/>
</dbReference>
<protein>
    <submittedName>
        <fullName evidence="1">Uncharacterized protein</fullName>
    </submittedName>
</protein>
<organism evidence="1 2">
    <name type="scientific">Rubroshorea leprosula</name>
    <dbReference type="NCBI Taxonomy" id="152421"/>
    <lineage>
        <taxon>Eukaryota</taxon>
        <taxon>Viridiplantae</taxon>
        <taxon>Streptophyta</taxon>
        <taxon>Embryophyta</taxon>
        <taxon>Tracheophyta</taxon>
        <taxon>Spermatophyta</taxon>
        <taxon>Magnoliopsida</taxon>
        <taxon>eudicotyledons</taxon>
        <taxon>Gunneridae</taxon>
        <taxon>Pentapetalae</taxon>
        <taxon>rosids</taxon>
        <taxon>malvids</taxon>
        <taxon>Malvales</taxon>
        <taxon>Dipterocarpaceae</taxon>
        <taxon>Rubroshorea</taxon>
    </lineage>
</organism>
<sequence length="109" mass="12178">MTVFFLDLHCRVRLLQRFPSSSSSDNSSAVDDSLATTRPKLRLHDRGNKGRKIWKNWVRQPTMAATKSNLGWLQRALPRLIRFGLGKIKLGRSWGKAVTLAASTVGSGE</sequence>
<name>A0AAV5KT96_9ROSI</name>
<comment type="caution">
    <text evidence="1">The sequence shown here is derived from an EMBL/GenBank/DDBJ whole genome shotgun (WGS) entry which is preliminary data.</text>
</comment>
<dbReference type="AlphaFoldDB" id="A0AAV5KT96"/>
<dbReference type="EMBL" id="BPVZ01000076">
    <property type="protein sequence ID" value="GKV27701.1"/>
    <property type="molecule type" value="Genomic_DNA"/>
</dbReference>
<reference evidence="1 2" key="1">
    <citation type="journal article" date="2021" name="Commun. Biol.">
        <title>The genome of Shorea leprosula (Dipterocarpaceae) highlights the ecological relevance of drought in aseasonal tropical rainforests.</title>
        <authorList>
            <person name="Ng K.K.S."/>
            <person name="Kobayashi M.J."/>
            <person name="Fawcett J.A."/>
            <person name="Hatakeyama M."/>
            <person name="Paape T."/>
            <person name="Ng C.H."/>
            <person name="Ang C.C."/>
            <person name="Tnah L.H."/>
            <person name="Lee C.T."/>
            <person name="Nishiyama T."/>
            <person name="Sese J."/>
            <person name="O'Brien M.J."/>
            <person name="Copetti D."/>
            <person name="Mohd Noor M.I."/>
            <person name="Ong R.C."/>
            <person name="Putra M."/>
            <person name="Sireger I.Z."/>
            <person name="Indrioko S."/>
            <person name="Kosugi Y."/>
            <person name="Izuno A."/>
            <person name="Isagi Y."/>
            <person name="Lee S.L."/>
            <person name="Shimizu K.K."/>
        </authorList>
    </citation>
    <scope>NUCLEOTIDE SEQUENCE [LARGE SCALE GENOMIC DNA]</scope>
    <source>
        <strain evidence="1">214</strain>
    </source>
</reference>
<evidence type="ECO:0000313" key="2">
    <source>
        <dbReference type="Proteomes" id="UP001054252"/>
    </source>
</evidence>
<proteinExistence type="predicted"/>
<accession>A0AAV5KT96</accession>